<feature type="compositionally biased region" description="Low complexity" evidence="1">
    <location>
        <begin position="63"/>
        <end position="78"/>
    </location>
</feature>
<keyword evidence="2" id="KW-0812">Transmembrane</keyword>
<name>A0ABY3E1C3_9CORY</name>
<evidence type="ECO:0000256" key="2">
    <source>
        <dbReference type="SAM" id="Phobius"/>
    </source>
</evidence>
<proteinExistence type="predicted"/>
<gene>
    <name evidence="4" type="ORF">FPH17_08365</name>
</gene>
<keyword evidence="3" id="KW-0732">Signal</keyword>
<feature type="chain" id="PRO_5045464261" evidence="3">
    <location>
        <begin position="27"/>
        <end position="130"/>
    </location>
</feature>
<protein>
    <submittedName>
        <fullName evidence="4">Uncharacterized protein</fullName>
    </submittedName>
</protein>
<evidence type="ECO:0000256" key="1">
    <source>
        <dbReference type="SAM" id="MobiDB-lite"/>
    </source>
</evidence>
<evidence type="ECO:0000313" key="4">
    <source>
        <dbReference type="EMBL" id="TSJ73402.1"/>
    </source>
</evidence>
<keyword evidence="2" id="KW-1133">Transmembrane helix</keyword>
<organism evidence="4 5">
    <name type="scientific">Corynebacterium godavarianum</name>
    <dbReference type="NCBI Taxonomy" id="2054421"/>
    <lineage>
        <taxon>Bacteria</taxon>
        <taxon>Bacillati</taxon>
        <taxon>Actinomycetota</taxon>
        <taxon>Actinomycetes</taxon>
        <taxon>Mycobacteriales</taxon>
        <taxon>Corynebacteriaceae</taxon>
        <taxon>Corynebacterium</taxon>
    </lineage>
</organism>
<evidence type="ECO:0000256" key="3">
    <source>
        <dbReference type="SAM" id="SignalP"/>
    </source>
</evidence>
<dbReference type="Proteomes" id="UP000320747">
    <property type="component" value="Unassembled WGS sequence"/>
</dbReference>
<accession>A0ABY3E1C3</accession>
<dbReference type="EMBL" id="VMHH01000006">
    <property type="protein sequence ID" value="TSJ73402.1"/>
    <property type="molecule type" value="Genomic_DNA"/>
</dbReference>
<feature type="signal peptide" evidence="3">
    <location>
        <begin position="1"/>
        <end position="26"/>
    </location>
</feature>
<keyword evidence="5" id="KW-1185">Reference proteome</keyword>
<evidence type="ECO:0000313" key="5">
    <source>
        <dbReference type="Proteomes" id="UP000320747"/>
    </source>
</evidence>
<dbReference type="RefSeq" id="WP_154879796.1">
    <property type="nucleotide sequence ID" value="NZ_JAADJX010000001.1"/>
</dbReference>
<keyword evidence="2" id="KW-0472">Membrane</keyword>
<feature type="region of interest" description="Disordered" evidence="1">
    <location>
        <begin position="63"/>
        <end position="84"/>
    </location>
</feature>
<comment type="caution">
    <text evidence="4">The sequence shown here is derived from an EMBL/GenBank/DDBJ whole genome shotgun (WGS) entry which is preliminary data.</text>
</comment>
<feature type="transmembrane region" description="Helical" evidence="2">
    <location>
        <begin position="93"/>
        <end position="114"/>
    </location>
</feature>
<reference evidence="4 5" key="1">
    <citation type="submission" date="2019-07" db="EMBL/GenBank/DDBJ databases">
        <title>Draft genome of Corynebacterium godavarianum and other related strains.</title>
        <authorList>
            <person name="Bernier A.-M."/>
            <person name="Bernard K."/>
        </authorList>
    </citation>
    <scope>NUCLEOTIDE SEQUENCE [LARGE SCALE GENOMIC DNA]</scope>
    <source>
        <strain evidence="4 5">LMG 29598</strain>
    </source>
</reference>
<sequence>MKRATRAFIAAATSTAMIAAAQPALAQEGAGEMGVTVNGEPVSVEQGEGDEVVVNVDVAADGTADSGEQAQQEQPAAEETQDTDVTVGKELDVAAMLLGLVALVAALAVGWLYFAAPVLGIELPTFNLPF</sequence>